<dbReference type="SMART" id="SM00450">
    <property type="entry name" value="RHOD"/>
    <property type="match status" value="2"/>
</dbReference>
<dbReference type="CDD" id="cd01448">
    <property type="entry name" value="TST_Repeat_1"/>
    <property type="match status" value="1"/>
</dbReference>
<dbReference type="InterPro" id="IPR036873">
    <property type="entry name" value="Rhodanese-like_dom_sf"/>
</dbReference>
<keyword evidence="2" id="KW-0677">Repeat</keyword>
<dbReference type="PANTHER" id="PTHR11364">
    <property type="entry name" value="THIOSULFATE SULFERTANSFERASE"/>
    <property type="match status" value="1"/>
</dbReference>
<dbReference type="AlphaFoldDB" id="A0A345PD62"/>
<feature type="domain" description="Rhodanese" evidence="3">
    <location>
        <begin position="17"/>
        <end position="136"/>
    </location>
</feature>
<dbReference type="OrthoDB" id="9770030at2"/>
<dbReference type="EMBL" id="CP024848">
    <property type="protein sequence ID" value="AXI07942.1"/>
    <property type="molecule type" value="Genomic_DNA"/>
</dbReference>
<gene>
    <name evidence="4" type="ORF">CUC15_02635</name>
</gene>
<feature type="domain" description="Rhodanese" evidence="3">
    <location>
        <begin position="166"/>
        <end position="276"/>
    </location>
</feature>
<evidence type="ECO:0000313" key="5">
    <source>
        <dbReference type="Proteomes" id="UP000253908"/>
    </source>
</evidence>
<evidence type="ECO:0000313" key="4">
    <source>
        <dbReference type="EMBL" id="AXI07942.1"/>
    </source>
</evidence>
<organism evidence="4 5">
    <name type="scientific">Oceanobacillus zhaokaii</name>
    <dbReference type="NCBI Taxonomy" id="2052660"/>
    <lineage>
        <taxon>Bacteria</taxon>
        <taxon>Bacillati</taxon>
        <taxon>Bacillota</taxon>
        <taxon>Bacilli</taxon>
        <taxon>Bacillales</taxon>
        <taxon>Bacillaceae</taxon>
        <taxon>Oceanobacillus</taxon>
    </lineage>
</organism>
<proteinExistence type="predicted"/>
<protein>
    <submittedName>
        <fullName evidence="4">Sulfurtransferase</fullName>
    </submittedName>
</protein>
<sequence length="280" mass="31673">MSNLISVERLKKRLENNLDNTVIVDVRFQLDNPDAGRKMYLESHLPGAVYLDLNRDLSGRAEKHGGAHPLPNRETFTAKMGNIGIDENTTVVIYDQGNGMFAARLWWLLENSGHDKVYLLEGGYKRWVEDGNDVTKEISRLQRKKFKPKYRNDQTVTMEEVKEKTENQTAILIDSRAKERYLGEIETLYSKAGHIPGAKNYFWKGVLAGEGVWKKGKELEQHFAALPKDEEIIVSCGSGVSACPNILALKAAGYTNVKLYPGSFSDWISYDKNDIELDES</sequence>
<dbReference type="RefSeq" id="WP_114915236.1">
    <property type="nucleotide sequence ID" value="NZ_CP024848.1"/>
</dbReference>
<dbReference type="PROSITE" id="PS00380">
    <property type="entry name" value="RHODANESE_1"/>
    <property type="match status" value="1"/>
</dbReference>
<dbReference type="PROSITE" id="PS50206">
    <property type="entry name" value="RHODANESE_3"/>
    <property type="match status" value="2"/>
</dbReference>
<accession>A0A345PD62</accession>
<dbReference type="Gene3D" id="3.40.250.10">
    <property type="entry name" value="Rhodanese-like domain"/>
    <property type="match status" value="2"/>
</dbReference>
<dbReference type="CDD" id="cd01449">
    <property type="entry name" value="TST_Repeat_2"/>
    <property type="match status" value="1"/>
</dbReference>
<dbReference type="Proteomes" id="UP000253908">
    <property type="component" value="Chromosome"/>
</dbReference>
<evidence type="ECO:0000256" key="2">
    <source>
        <dbReference type="ARBA" id="ARBA00022737"/>
    </source>
</evidence>
<dbReference type="InterPro" id="IPR001307">
    <property type="entry name" value="Thiosulphate_STrfase_CS"/>
</dbReference>
<evidence type="ECO:0000256" key="1">
    <source>
        <dbReference type="ARBA" id="ARBA00022679"/>
    </source>
</evidence>
<dbReference type="GO" id="GO:0004792">
    <property type="term" value="F:thiosulfate-cyanide sulfurtransferase activity"/>
    <property type="evidence" value="ECO:0007669"/>
    <property type="project" value="InterPro"/>
</dbReference>
<name>A0A345PD62_9BACI</name>
<dbReference type="InterPro" id="IPR045078">
    <property type="entry name" value="TST/MPST-like"/>
</dbReference>
<reference evidence="5" key="1">
    <citation type="submission" date="2017-11" db="EMBL/GenBank/DDBJ databases">
        <authorList>
            <person name="Zhu W."/>
        </authorList>
    </citation>
    <scope>NUCLEOTIDE SEQUENCE [LARGE SCALE GENOMIC DNA]</scope>
    <source>
        <strain evidence="5">160</strain>
    </source>
</reference>
<dbReference type="PANTHER" id="PTHR11364:SF27">
    <property type="entry name" value="SULFURTRANSFERASE"/>
    <property type="match status" value="1"/>
</dbReference>
<dbReference type="InterPro" id="IPR001763">
    <property type="entry name" value="Rhodanese-like_dom"/>
</dbReference>
<keyword evidence="5" id="KW-1185">Reference proteome</keyword>
<keyword evidence="1 4" id="KW-0808">Transferase</keyword>
<dbReference type="Pfam" id="PF00581">
    <property type="entry name" value="Rhodanese"/>
    <property type="match status" value="2"/>
</dbReference>
<dbReference type="KEGG" id="ocn:CUC15_02635"/>
<evidence type="ECO:0000259" key="3">
    <source>
        <dbReference type="PROSITE" id="PS50206"/>
    </source>
</evidence>
<dbReference type="SUPFAM" id="SSF52821">
    <property type="entry name" value="Rhodanese/Cell cycle control phosphatase"/>
    <property type="match status" value="2"/>
</dbReference>